<reference evidence="1" key="1">
    <citation type="submission" date="2014-09" db="EMBL/GenBank/DDBJ databases">
        <authorList>
            <person name="Magalhaes I.L.F."/>
            <person name="Oliveira U."/>
            <person name="Santos F.R."/>
            <person name="Vidigal T.H.D.A."/>
            <person name="Brescovit A.D."/>
            <person name="Santos A.J."/>
        </authorList>
    </citation>
    <scope>NUCLEOTIDE SEQUENCE</scope>
    <source>
        <tissue evidence="1">Shoot tissue taken approximately 20 cm above the soil surface</tissue>
    </source>
</reference>
<name>A0A0A9FNV3_ARUDO</name>
<evidence type="ECO:0000313" key="1">
    <source>
        <dbReference type="EMBL" id="JAE13972.1"/>
    </source>
</evidence>
<sequence>MEHPLVCLSISPMRLLAPEQCSHQGLCPRRTGGS</sequence>
<protein>
    <submittedName>
        <fullName evidence="1">Uncharacterized protein</fullName>
    </submittedName>
</protein>
<dbReference type="AlphaFoldDB" id="A0A0A9FNV3"/>
<accession>A0A0A9FNV3</accession>
<organism evidence="1">
    <name type="scientific">Arundo donax</name>
    <name type="common">Giant reed</name>
    <name type="synonym">Donax arundinaceus</name>
    <dbReference type="NCBI Taxonomy" id="35708"/>
    <lineage>
        <taxon>Eukaryota</taxon>
        <taxon>Viridiplantae</taxon>
        <taxon>Streptophyta</taxon>
        <taxon>Embryophyta</taxon>
        <taxon>Tracheophyta</taxon>
        <taxon>Spermatophyta</taxon>
        <taxon>Magnoliopsida</taxon>
        <taxon>Liliopsida</taxon>
        <taxon>Poales</taxon>
        <taxon>Poaceae</taxon>
        <taxon>PACMAD clade</taxon>
        <taxon>Arundinoideae</taxon>
        <taxon>Arundineae</taxon>
        <taxon>Arundo</taxon>
    </lineage>
</organism>
<proteinExistence type="predicted"/>
<dbReference type="EMBL" id="GBRH01183924">
    <property type="protein sequence ID" value="JAE13972.1"/>
    <property type="molecule type" value="Transcribed_RNA"/>
</dbReference>
<reference evidence="1" key="2">
    <citation type="journal article" date="2015" name="Data Brief">
        <title>Shoot transcriptome of the giant reed, Arundo donax.</title>
        <authorList>
            <person name="Barrero R.A."/>
            <person name="Guerrero F.D."/>
            <person name="Moolhuijzen P."/>
            <person name="Goolsby J.A."/>
            <person name="Tidwell J."/>
            <person name="Bellgard S.E."/>
            <person name="Bellgard M.I."/>
        </authorList>
    </citation>
    <scope>NUCLEOTIDE SEQUENCE</scope>
    <source>
        <tissue evidence="1">Shoot tissue taken approximately 20 cm above the soil surface</tissue>
    </source>
</reference>